<evidence type="ECO:0000256" key="1">
    <source>
        <dbReference type="SAM" id="MobiDB-lite"/>
    </source>
</evidence>
<dbReference type="AlphaFoldDB" id="A0A6G9D004"/>
<gene>
    <name evidence="2" type="ORF">G9444_4938</name>
</gene>
<sequence length="83" mass="8730">MSTHSSEASVPLDSPEHAESAPSVPSAAAPARNPRRVKESIRRVNSPSTSLVDCKGVSVAKGDTVGWKVSVDSITGMRRRSSI</sequence>
<feature type="compositionally biased region" description="Low complexity" evidence="1">
    <location>
        <begin position="20"/>
        <end position="31"/>
    </location>
</feature>
<protein>
    <submittedName>
        <fullName evidence="2">Uncharacterized protein</fullName>
    </submittedName>
</protein>
<evidence type="ECO:0000313" key="2">
    <source>
        <dbReference type="EMBL" id="QIP42181.1"/>
    </source>
</evidence>
<dbReference type="EMBL" id="CP050124">
    <property type="protein sequence ID" value="QIP42181.1"/>
    <property type="molecule type" value="Genomic_DNA"/>
</dbReference>
<name>A0A6G9D004_RHOER</name>
<accession>A0A6G9D004</accession>
<proteinExistence type="predicted"/>
<evidence type="ECO:0000313" key="3">
    <source>
        <dbReference type="Proteomes" id="UP000502345"/>
    </source>
</evidence>
<reference evidence="2 3" key="1">
    <citation type="submission" date="2020-03" db="EMBL/GenBank/DDBJ databases">
        <title>Screen low temperature-resistant strains for efficient degradation of petroleum hydrocarbons under the low temperature.</title>
        <authorList>
            <person name="Wang Y."/>
            <person name="Chen J."/>
        </authorList>
    </citation>
    <scope>NUCLEOTIDE SEQUENCE [LARGE SCALE GENOMIC DNA]</scope>
    <source>
        <strain evidence="2 3">KB1</strain>
    </source>
</reference>
<organism evidence="2 3">
    <name type="scientific">Rhodococcus erythropolis</name>
    <name type="common">Arthrobacter picolinophilus</name>
    <dbReference type="NCBI Taxonomy" id="1833"/>
    <lineage>
        <taxon>Bacteria</taxon>
        <taxon>Bacillati</taxon>
        <taxon>Actinomycetota</taxon>
        <taxon>Actinomycetes</taxon>
        <taxon>Mycobacteriales</taxon>
        <taxon>Nocardiaceae</taxon>
        <taxon>Rhodococcus</taxon>
        <taxon>Rhodococcus erythropolis group</taxon>
    </lineage>
</organism>
<feature type="region of interest" description="Disordered" evidence="1">
    <location>
        <begin position="1"/>
        <end position="49"/>
    </location>
</feature>
<dbReference type="Proteomes" id="UP000502345">
    <property type="component" value="Chromosome"/>
</dbReference>